<evidence type="ECO:0000256" key="8">
    <source>
        <dbReference type="ARBA" id="ARBA00039444"/>
    </source>
</evidence>
<evidence type="ECO:0000256" key="1">
    <source>
        <dbReference type="ARBA" id="ARBA00004173"/>
    </source>
</evidence>
<accession>A0A2A4JI71</accession>
<keyword evidence="5" id="KW-0496">Mitochondrion</keyword>
<comment type="subcellular location">
    <subcellularLocation>
        <location evidence="1">Mitochondrion</location>
    </subcellularLocation>
</comment>
<keyword evidence="2" id="KW-0809">Transit peptide</keyword>
<evidence type="ECO:0000256" key="7">
    <source>
        <dbReference type="ARBA" id="ARBA00038016"/>
    </source>
</evidence>
<keyword evidence="3" id="KW-0689">Ribosomal protein</keyword>
<evidence type="ECO:0000256" key="2">
    <source>
        <dbReference type="ARBA" id="ARBA00022946"/>
    </source>
</evidence>
<evidence type="ECO:0000256" key="6">
    <source>
        <dbReference type="ARBA" id="ARBA00023274"/>
    </source>
</evidence>
<dbReference type="PANTHER" id="PTHR11362">
    <property type="entry name" value="PHOSPHATIDYLETHANOLAMINE-BINDING PROTEIN"/>
    <property type="match status" value="1"/>
</dbReference>
<evidence type="ECO:0000256" key="4">
    <source>
        <dbReference type="ARBA" id="ARBA00023054"/>
    </source>
</evidence>
<dbReference type="FunFam" id="3.90.280.10:FF:000002">
    <property type="entry name" value="39S ribosomal protein L38, mitochondrial"/>
    <property type="match status" value="1"/>
</dbReference>
<dbReference type="GO" id="GO:0005743">
    <property type="term" value="C:mitochondrial inner membrane"/>
    <property type="evidence" value="ECO:0007669"/>
    <property type="project" value="UniProtKB-ARBA"/>
</dbReference>
<dbReference type="STRING" id="7102.A0A2A4JI71"/>
<organism evidence="10">
    <name type="scientific">Heliothis virescens</name>
    <name type="common">Tobacco budworm moth</name>
    <dbReference type="NCBI Taxonomy" id="7102"/>
    <lineage>
        <taxon>Eukaryota</taxon>
        <taxon>Metazoa</taxon>
        <taxon>Ecdysozoa</taxon>
        <taxon>Arthropoda</taxon>
        <taxon>Hexapoda</taxon>
        <taxon>Insecta</taxon>
        <taxon>Pterygota</taxon>
        <taxon>Neoptera</taxon>
        <taxon>Endopterygota</taxon>
        <taxon>Lepidoptera</taxon>
        <taxon>Glossata</taxon>
        <taxon>Ditrysia</taxon>
        <taxon>Noctuoidea</taxon>
        <taxon>Noctuidae</taxon>
        <taxon>Heliothinae</taxon>
        <taxon>Heliothis</taxon>
    </lineage>
</organism>
<evidence type="ECO:0000256" key="3">
    <source>
        <dbReference type="ARBA" id="ARBA00022980"/>
    </source>
</evidence>
<gene>
    <name evidence="10" type="ORF">B5V51_2244</name>
</gene>
<dbReference type="Pfam" id="PF01161">
    <property type="entry name" value="PBP"/>
    <property type="match status" value="1"/>
</dbReference>
<keyword evidence="6" id="KW-0687">Ribonucleoprotein</keyword>
<comment type="similarity">
    <text evidence="7">Belongs to the phosphatidylethanolamine-binding protein family. Mitochondrion-specific ribosomal protein mL38 subfamily.</text>
</comment>
<dbReference type="EMBL" id="NWSH01001485">
    <property type="protein sequence ID" value="PCG71112.1"/>
    <property type="molecule type" value="Genomic_DNA"/>
</dbReference>
<reference evidence="10" key="1">
    <citation type="submission" date="2017-09" db="EMBL/GenBank/DDBJ databases">
        <title>Contemporary evolution of a Lepidopteran species, Heliothis virescens, in response to modern agricultural practices.</title>
        <authorList>
            <person name="Fritz M.L."/>
            <person name="Deyonke A.M."/>
            <person name="Papanicolaou A."/>
            <person name="Micinski S."/>
            <person name="Westbrook J."/>
            <person name="Gould F."/>
        </authorList>
    </citation>
    <scope>NUCLEOTIDE SEQUENCE [LARGE SCALE GENOMIC DNA]</scope>
    <source>
        <strain evidence="10">HvINT-</strain>
        <tissue evidence="10">Whole body</tissue>
    </source>
</reference>
<dbReference type="SUPFAM" id="SSF49777">
    <property type="entry name" value="PEBP-like"/>
    <property type="match status" value="1"/>
</dbReference>
<dbReference type="InterPro" id="IPR036610">
    <property type="entry name" value="PEBP-like_sf"/>
</dbReference>
<keyword evidence="4" id="KW-0175">Coiled coil</keyword>
<sequence length="395" mass="46513">MLNTLRGVWTANLQLQQIRCAHRIRGKAPIFCRTIKERLDELNYKDELYTTRIDIGLPRAKKSTEGKRVSRLDHLKKNKADKGLEQLARNNKLEIDLNEAKKEWLNTLGPQHKKQIADHYGVFEHLYGEGYFIPYLNLEVLYDLKNGSYLPVYTGNEIKPAEALEYPIVNYESDDSTLWTLALTSLDGHLTESNKEYVHWLVANIPGNAVEKGDTIVDYLRPIPLKGTGYHRYAFVLYKQEGKLSYNVTKVTSSSPLEDRTFVTREWYQKYQDDITPAGLAFFQTNWDTTVREFFHEVLQSKEPVYEYDFPKPYNRPQEWFPRRKPFNLYMDKYRDPKQINKEYLLRKLKNEDPFSNPPPPLQFPNAQPFPKSMPSWLKLHEQKIRMGWGRINDV</sequence>
<dbReference type="GO" id="GO:0005762">
    <property type="term" value="C:mitochondrial large ribosomal subunit"/>
    <property type="evidence" value="ECO:0007669"/>
    <property type="project" value="TreeGrafter"/>
</dbReference>
<dbReference type="InterPro" id="IPR008914">
    <property type="entry name" value="PEBP"/>
</dbReference>
<evidence type="ECO:0000256" key="9">
    <source>
        <dbReference type="ARBA" id="ARBA00041206"/>
    </source>
</evidence>
<evidence type="ECO:0000256" key="5">
    <source>
        <dbReference type="ARBA" id="ARBA00023128"/>
    </source>
</evidence>
<dbReference type="CDD" id="cd00866">
    <property type="entry name" value="PEBP_euk"/>
    <property type="match status" value="1"/>
</dbReference>
<dbReference type="InterPro" id="IPR035810">
    <property type="entry name" value="PEBP_euk"/>
</dbReference>
<evidence type="ECO:0000313" key="10">
    <source>
        <dbReference type="EMBL" id="PCG71112.1"/>
    </source>
</evidence>
<protein>
    <recommendedName>
        <fullName evidence="8">Large ribosomal subunit protein mL38</fullName>
    </recommendedName>
    <alternativeName>
        <fullName evidence="9">39S ribosomal protein L38, mitochondrial</fullName>
    </alternativeName>
</protein>
<name>A0A2A4JI71_HELVI</name>
<comment type="caution">
    <text evidence="10">The sequence shown here is derived from an EMBL/GenBank/DDBJ whole genome shotgun (WGS) entry which is preliminary data.</text>
</comment>
<dbReference type="Gene3D" id="3.90.280.10">
    <property type="entry name" value="PEBP-like"/>
    <property type="match status" value="1"/>
</dbReference>
<dbReference type="PANTHER" id="PTHR11362:SF133">
    <property type="entry name" value="LARGE RIBOSOMAL SUBUNIT PROTEIN ML38"/>
    <property type="match status" value="1"/>
</dbReference>
<proteinExistence type="inferred from homology"/>
<dbReference type="AlphaFoldDB" id="A0A2A4JI71"/>